<dbReference type="AlphaFoldDB" id="A0A5C3QF77"/>
<gene>
    <name evidence="10" type="ORF">BDV98DRAFT_568633</name>
</gene>
<dbReference type="InterPro" id="IPR017441">
    <property type="entry name" value="Protein_kinase_ATP_BS"/>
</dbReference>
<accession>A0A5C3QF77</accession>
<dbReference type="GO" id="GO:0004674">
    <property type="term" value="F:protein serine/threonine kinase activity"/>
    <property type="evidence" value="ECO:0007669"/>
    <property type="project" value="UniProtKB-KW"/>
</dbReference>
<evidence type="ECO:0000313" key="11">
    <source>
        <dbReference type="Proteomes" id="UP000305067"/>
    </source>
</evidence>
<keyword evidence="4 10" id="KW-0418">Kinase</keyword>
<feature type="compositionally biased region" description="Polar residues" evidence="8">
    <location>
        <begin position="36"/>
        <end position="50"/>
    </location>
</feature>
<dbReference type="OrthoDB" id="541276at2759"/>
<dbReference type="SUPFAM" id="SSF56112">
    <property type="entry name" value="Protein kinase-like (PK-like)"/>
    <property type="match status" value="1"/>
</dbReference>
<feature type="domain" description="Protein kinase" evidence="9">
    <location>
        <begin position="97"/>
        <end position="367"/>
    </location>
</feature>
<keyword evidence="2" id="KW-0808">Transferase</keyword>
<evidence type="ECO:0000256" key="6">
    <source>
        <dbReference type="PROSITE-ProRule" id="PRU10141"/>
    </source>
</evidence>
<proteinExistence type="inferred from homology"/>
<dbReference type="PROSITE" id="PS50011">
    <property type="entry name" value="PROTEIN_KINASE_DOM"/>
    <property type="match status" value="1"/>
</dbReference>
<dbReference type="PANTHER" id="PTHR24345">
    <property type="entry name" value="SERINE/THREONINE-PROTEIN KINASE PLK"/>
    <property type="match status" value="1"/>
</dbReference>
<dbReference type="InterPro" id="IPR008271">
    <property type="entry name" value="Ser/Thr_kinase_AS"/>
</dbReference>
<dbReference type="PROSITE" id="PS00108">
    <property type="entry name" value="PROTEIN_KINASE_ST"/>
    <property type="match status" value="1"/>
</dbReference>
<dbReference type="InterPro" id="IPR011009">
    <property type="entry name" value="Kinase-like_dom_sf"/>
</dbReference>
<dbReference type="STRING" id="1884261.A0A5C3QF77"/>
<dbReference type="PANTHER" id="PTHR24345:SF91">
    <property type="entry name" value="SERINE_THREONINE-PROTEIN KINASE PLK4"/>
    <property type="match status" value="1"/>
</dbReference>
<dbReference type="InterPro" id="IPR000719">
    <property type="entry name" value="Prot_kinase_dom"/>
</dbReference>
<dbReference type="GO" id="GO:0005634">
    <property type="term" value="C:nucleus"/>
    <property type="evidence" value="ECO:0007669"/>
    <property type="project" value="TreeGrafter"/>
</dbReference>
<keyword evidence="5 6" id="KW-0067">ATP-binding</keyword>
<dbReference type="GO" id="GO:0005524">
    <property type="term" value="F:ATP binding"/>
    <property type="evidence" value="ECO:0007669"/>
    <property type="project" value="UniProtKB-UniRule"/>
</dbReference>
<dbReference type="EMBL" id="ML178827">
    <property type="protein sequence ID" value="TFL00733.1"/>
    <property type="molecule type" value="Genomic_DNA"/>
</dbReference>
<evidence type="ECO:0000256" key="3">
    <source>
        <dbReference type="ARBA" id="ARBA00022741"/>
    </source>
</evidence>
<dbReference type="PROSITE" id="PS00107">
    <property type="entry name" value="PROTEIN_KINASE_ATP"/>
    <property type="match status" value="1"/>
</dbReference>
<name>A0A5C3QF77_9AGAR</name>
<feature type="compositionally biased region" description="Low complexity" evidence="8">
    <location>
        <begin position="17"/>
        <end position="28"/>
    </location>
</feature>
<protein>
    <submittedName>
        <fullName evidence="10">Kinase-like domain-containing protein</fullName>
    </submittedName>
</protein>
<comment type="similarity">
    <text evidence="7">Belongs to the protein kinase superfamily.</text>
</comment>
<evidence type="ECO:0000256" key="4">
    <source>
        <dbReference type="ARBA" id="ARBA00022777"/>
    </source>
</evidence>
<evidence type="ECO:0000256" key="2">
    <source>
        <dbReference type="ARBA" id="ARBA00022679"/>
    </source>
</evidence>
<feature type="compositionally biased region" description="Polar residues" evidence="8">
    <location>
        <begin position="1"/>
        <end position="11"/>
    </location>
</feature>
<feature type="binding site" evidence="6">
    <location>
        <position position="134"/>
    </location>
    <ligand>
        <name>ATP</name>
        <dbReference type="ChEBI" id="CHEBI:30616"/>
    </ligand>
</feature>
<dbReference type="SMART" id="SM00220">
    <property type="entry name" value="S_TKc"/>
    <property type="match status" value="1"/>
</dbReference>
<keyword evidence="11" id="KW-1185">Reference proteome</keyword>
<dbReference type="Gene3D" id="1.10.510.10">
    <property type="entry name" value="Transferase(Phosphotransferase) domain 1"/>
    <property type="match status" value="1"/>
</dbReference>
<sequence length="407" mass="44977">MNSQLTTTNATIRDDTPTLNPTLPSPSTIFMEEESSSTTGHFSAPSTVTPKPTLRCADVASISFEPTPPLQGQPKASTAPRDQDLTGTLLNAAGCRLQLTGVIGQGGFGKVYSAKEVANPGLAIFQPPREFAVKTMAKSSSPKHVQLQAEEAAVHRHVSDHSNIVTLYEMCEDETYLFFIMEMLKDGDLHAWIREEETEEATLKSIMLQLIDALDYCHQSDLYHRDLKPANILLSRVGSEVKAHLADFGLATRKVVGREICGTPRYMGPEVYNSMTHGGEIDYTSSDVWSLGMVFCEMLTKTSLWDAAHGTDAKFEAFSEDPDYLYRYTHVSQQSNTMLTQMLEVDPELRITLPELKKLVQNTDVFFKPSGSELTLPPLASSVLLEEETMSQTATFRQITVQGNALK</sequence>
<evidence type="ECO:0000313" key="10">
    <source>
        <dbReference type="EMBL" id="TFL00733.1"/>
    </source>
</evidence>
<keyword evidence="3 6" id="KW-0547">Nucleotide-binding</keyword>
<evidence type="ECO:0000256" key="7">
    <source>
        <dbReference type="RuleBase" id="RU000304"/>
    </source>
</evidence>
<feature type="region of interest" description="Disordered" evidence="8">
    <location>
        <begin position="1"/>
        <end position="50"/>
    </location>
</feature>
<keyword evidence="1 7" id="KW-0723">Serine/threonine-protein kinase</keyword>
<dbReference type="Proteomes" id="UP000305067">
    <property type="component" value="Unassembled WGS sequence"/>
</dbReference>
<dbReference type="Pfam" id="PF00069">
    <property type="entry name" value="Pkinase"/>
    <property type="match status" value="1"/>
</dbReference>
<evidence type="ECO:0000256" key="5">
    <source>
        <dbReference type="ARBA" id="ARBA00022840"/>
    </source>
</evidence>
<reference evidence="10 11" key="1">
    <citation type="journal article" date="2019" name="Nat. Ecol. Evol.">
        <title>Megaphylogeny resolves global patterns of mushroom evolution.</title>
        <authorList>
            <person name="Varga T."/>
            <person name="Krizsan K."/>
            <person name="Foldi C."/>
            <person name="Dima B."/>
            <person name="Sanchez-Garcia M."/>
            <person name="Sanchez-Ramirez S."/>
            <person name="Szollosi G.J."/>
            <person name="Szarkandi J.G."/>
            <person name="Papp V."/>
            <person name="Albert L."/>
            <person name="Andreopoulos W."/>
            <person name="Angelini C."/>
            <person name="Antonin V."/>
            <person name="Barry K.W."/>
            <person name="Bougher N.L."/>
            <person name="Buchanan P."/>
            <person name="Buyck B."/>
            <person name="Bense V."/>
            <person name="Catcheside P."/>
            <person name="Chovatia M."/>
            <person name="Cooper J."/>
            <person name="Damon W."/>
            <person name="Desjardin D."/>
            <person name="Finy P."/>
            <person name="Geml J."/>
            <person name="Haridas S."/>
            <person name="Hughes K."/>
            <person name="Justo A."/>
            <person name="Karasinski D."/>
            <person name="Kautmanova I."/>
            <person name="Kiss B."/>
            <person name="Kocsube S."/>
            <person name="Kotiranta H."/>
            <person name="LaButti K.M."/>
            <person name="Lechner B.E."/>
            <person name="Liimatainen K."/>
            <person name="Lipzen A."/>
            <person name="Lukacs Z."/>
            <person name="Mihaltcheva S."/>
            <person name="Morgado L.N."/>
            <person name="Niskanen T."/>
            <person name="Noordeloos M.E."/>
            <person name="Ohm R.A."/>
            <person name="Ortiz-Santana B."/>
            <person name="Ovrebo C."/>
            <person name="Racz N."/>
            <person name="Riley R."/>
            <person name="Savchenko A."/>
            <person name="Shiryaev A."/>
            <person name="Soop K."/>
            <person name="Spirin V."/>
            <person name="Szebenyi C."/>
            <person name="Tomsovsky M."/>
            <person name="Tulloss R.E."/>
            <person name="Uehling J."/>
            <person name="Grigoriev I.V."/>
            <person name="Vagvolgyi C."/>
            <person name="Papp T."/>
            <person name="Martin F.M."/>
            <person name="Miettinen O."/>
            <person name="Hibbett D.S."/>
            <person name="Nagy L.G."/>
        </authorList>
    </citation>
    <scope>NUCLEOTIDE SEQUENCE [LARGE SCALE GENOMIC DNA]</scope>
    <source>
        <strain evidence="10 11">CBS 309.79</strain>
    </source>
</reference>
<evidence type="ECO:0000259" key="9">
    <source>
        <dbReference type="PROSITE" id="PS50011"/>
    </source>
</evidence>
<evidence type="ECO:0000256" key="8">
    <source>
        <dbReference type="SAM" id="MobiDB-lite"/>
    </source>
</evidence>
<organism evidence="10 11">
    <name type="scientific">Pterulicium gracile</name>
    <dbReference type="NCBI Taxonomy" id="1884261"/>
    <lineage>
        <taxon>Eukaryota</taxon>
        <taxon>Fungi</taxon>
        <taxon>Dikarya</taxon>
        <taxon>Basidiomycota</taxon>
        <taxon>Agaricomycotina</taxon>
        <taxon>Agaricomycetes</taxon>
        <taxon>Agaricomycetidae</taxon>
        <taxon>Agaricales</taxon>
        <taxon>Pleurotineae</taxon>
        <taxon>Pterulaceae</taxon>
        <taxon>Pterulicium</taxon>
    </lineage>
</organism>
<evidence type="ECO:0000256" key="1">
    <source>
        <dbReference type="ARBA" id="ARBA00022527"/>
    </source>
</evidence>